<sequence>MPGIPKGGGAAAAQREHKKGLYKNAYLRIDFHGADEPPTEESPHGRRSQGPPLRQGAGLHARGVPRPGGAGRRPQGRQAGRHRGTAAARPQHRPDLREDLHQDPLLLRGRGGRPGRRDHVSGPGGLADRAQGVGQGHRPGAGPDVRRHRIPRRQPDRGGGPGPARRCAGLQRAHRRLAPDPDARRRAHDGRAQRRRRRGPGARRCGLRLPRRRPVQHGQLLPDHRRAAGPRRADRRTARVLAQRRRRRPRQEARRGHLRHDPAHRGHRGRRPGLRLRRDRRVGLDGRAQGGVGRADRSARAVRGHDGRAAGHRQAGREVPALPARLPRPGHGGRPADPRAVRADRTGGHRRGLRVGALGGLRPGGEPYAHHQGRAGRHSGMTRGCGTGPAARYRTRAQNRVRPGRPRSSGTGNCRSCMRSGRCPRSP</sequence>
<dbReference type="Proteomes" id="UP001153328">
    <property type="component" value="Unassembled WGS sequence"/>
</dbReference>
<organism evidence="2 3">
    <name type="scientific">Actinacidiphila bryophytorum</name>
    <dbReference type="NCBI Taxonomy" id="1436133"/>
    <lineage>
        <taxon>Bacteria</taxon>
        <taxon>Bacillati</taxon>
        <taxon>Actinomycetota</taxon>
        <taxon>Actinomycetes</taxon>
        <taxon>Kitasatosporales</taxon>
        <taxon>Streptomycetaceae</taxon>
        <taxon>Actinacidiphila</taxon>
    </lineage>
</organism>
<accession>A0A9W4MK84</accession>
<dbReference type="EMBL" id="CAJVAX010000020">
    <property type="protein sequence ID" value="CAG7654171.1"/>
    <property type="molecule type" value="Genomic_DNA"/>
</dbReference>
<comment type="caution">
    <text evidence="2">The sequence shown here is derived from an EMBL/GenBank/DDBJ whole genome shotgun (WGS) entry which is preliminary data.</text>
</comment>
<evidence type="ECO:0000256" key="1">
    <source>
        <dbReference type="SAM" id="MobiDB-lite"/>
    </source>
</evidence>
<reference evidence="2" key="1">
    <citation type="submission" date="2021-06" db="EMBL/GenBank/DDBJ databases">
        <authorList>
            <person name="Arsene-Ploetze F."/>
        </authorList>
    </citation>
    <scope>NUCLEOTIDE SEQUENCE</scope>
    <source>
        <strain evidence="2">SBRY1</strain>
    </source>
</reference>
<feature type="region of interest" description="Disordered" evidence="1">
    <location>
        <begin position="29"/>
        <end position="427"/>
    </location>
</feature>
<feature type="compositionally biased region" description="Basic and acidic residues" evidence="1">
    <location>
        <begin position="334"/>
        <end position="347"/>
    </location>
</feature>
<feature type="compositionally biased region" description="Basic and acidic residues" evidence="1">
    <location>
        <begin position="294"/>
        <end position="309"/>
    </location>
</feature>
<keyword evidence="3" id="KW-1185">Reference proteome</keyword>
<dbReference type="AlphaFoldDB" id="A0A9W4MK84"/>
<evidence type="ECO:0000313" key="3">
    <source>
        <dbReference type="Proteomes" id="UP001153328"/>
    </source>
</evidence>
<feature type="compositionally biased region" description="Basic residues" evidence="1">
    <location>
        <begin position="265"/>
        <end position="280"/>
    </location>
</feature>
<name>A0A9W4MK84_9ACTN</name>
<feature type="compositionally biased region" description="Basic and acidic residues" evidence="1">
    <location>
        <begin position="222"/>
        <end position="237"/>
    </location>
</feature>
<evidence type="ECO:0000313" key="2">
    <source>
        <dbReference type="EMBL" id="CAG7654171.1"/>
    </source>
</evidence>
<feature type="compositionally biased region" description="Basic and acidic residues" evidence="1">
    <location>
        <begin position="92"/>
        <end position="102"/>
    </location>
</feature>
<feature type="compositionally biased region" description="Basic and acidic residues" evidence="1">
    <location>
        <begin position="177"/>
        <end position="192"/>
    </location>
</feature>
<feature type="compositionally biased region" description="Basic and acidic residues" evidence="1">
    <location>
        <begin position="250"/>
        <end position="264"/>
    </location>
</feature>
<feature type="compositionally biased region" description="Basic residues" evidence="1">
    <location>
        <begin position="193"/>
        <end position="215"/>
    </location>
</feature>
<feature type="compositionally biased region" description="Basic residues" evidence="1">
    <location>
        <begin position="393"/>
        <end position="405"/>
    </location>
</feature>
<proteinExistence type="predicted"/>
<gene>
    <name evidence="2" type="ORF">SBRY_60384</name>
</gene>
<protein>
    <submittedName>
        <fullName evidence="2">Uncharacterized protein</fullName>
    </submittedName>
</protein>